<protein>
    <recommendedName>
        <fullName evidence="4">DUF1820 domain-containing protein</fullName>
    </recommendedName>
</protein>
<dbReference type="HOGENOM" id="CLU_160631_0_0_6"/>
<dbReference type="PIRSF" id="PIRSF028538">
    <property type="entry name" value="DUF1820"/>
    <property type="match status" value="1"/>
</dbReference>
<evidence type="ECO:0008006" key="4">
    <source>
        <dbReference type="Google" id="ProtNLM"/>
    </source>
</evidence>
<dbReference type="EMBL" id="AAPI01000006">
    <property type="protein sequence ID" value="EAS46456.1"/>
    <property type="molecule type" value="Genomic_DNA"/>
</dbReference>
<evidence type="ECO:0000256" key="1">
    <source>
        <dbReference type="SAM" id="MobiDB-lite"/>
    </source>
</evidence>
<dbReference type="eggNOG" id="COG4517">
    <property type="taxonomic scope" value="Bacteria"/>
</dbReference>
<proteinExistence type="predicted"/>
<dbReference type="Proteomes" id="UP000005555">
    <property type="component" value="Unassembled WGS sequence"/>
</dbReference>
<accession>Q1YQV5</accession>
<evidence type="ECO:0000313" key="3">
    <source>
        <dbReference type="Proteomes" id="UP000005555"/>
    </source>
</evidence>
<dbReference type="AlphaFoldDB" id="Q1YQV5"/>
<evidence type="ECO:0000313" key="2">
    <source>
        <dbReference type="EMBL" id="EAS46456.1"/>
    </source>
</evidence>
<gene>
    <name evidence="2" type="ORF">GB2207_06378</name>
</gene>
<reference evidence="2 3" key="1">
    <citation type="submission" date="2006-03" db="EMBL/GenBank/DDBJ databases">
        <authorList>
            <person name="Giovannoni S.J."/>
            <person name="Cho J.-C."/>
            <person name="Ferriera S."/>
            <person name="Johnson J."/>
            <person name="Kravitz S."/>
            <person name="Halpern A."/>
            <person name="Remington K."/>
            <person name="Beeson K."/>
            <person name="Tran B."/>
            <person name="Rogers Y.-H."/>
            <person name="Friedman R."/>
            <person name="Venter J.C."/>
        </authorList>
    </citation>
    <scope>NUCLEOTIDE SEQUENCE [LARGE SCALE GENOMIC DNA]</scope>
    <source>
        <strain evidence="2 3">HTCC2207</strain>
    </source>
</reference>
<comment type="caution">
    <text evidence="2">The sequence shown here is derived from an EMBL/GenBank/DDBJ whole genome shotgun (WGS) entry which is preliminary data.</text>
</comment>
<keyword evidence="3" id="KW-1185">Reference proteome</keyword>
<feature type="region of interest" description="Disordered" evidence="1">
    <location>
        <begin position="95"/>
        <end position="123"/>
    </location>
</feature>
<dbReference type="Pfam" id="PF08850">
    <property type="entry name" value="DUF1820"/>
    <property type="match status" value="1"/>
</dbReference>
<dbReference type="STRING" id="314287.GB2207_06378"/>
<sequence length="123" mass="14086">MHQIGRLFMSSEPIYRITFFNQEQVYEIYARHVFQSDLWGFLEVEEFIFGERSQMIVDPAEEKLKNEFSGIKRSFIPMQSIVRIDEVEKEGAGKITEANASASGGNVRPFPFPSMASSKPSKD</sequence>
<name>Q1YQV5_9GAMM</name>
<organism evidence="2 3">
    <name type="scientific">gamma proteobacterium HTCC2207</name>
    <dbReference type="NCBI Taxonomy" id="314287"/>
    <lineage>
        <taxon>Bacteria</taxon>
        <taxon>Pseudomonadati</taxon>
        <taxon>Pseudomonadota</taxon>
        <taxon>Gammaproteobacteria</taxon>
        <taxon>Cellvibrionales</taxon>
        <taxon>Porticoccaceae</taxon>
        <taxon>SAR92 clade</taxon>
    </lineage>
</organism>
<dbReference type="InterPro" id="IPR014949">
    <property type="entry name" value="DUF1820"/>
</dbReference>